<accession>A0ABQ3ZAC2</accession>
<gene>
    <name evidence="1" type="ORF">Adu01nite_78440</name>
</gene>
<name>A0ABQ3ZAC2_9ACTN</name>
<evidence type="ECO:0000313" key="2">
    <source>
        <dbReference type="Proteomes" id="UP000637628"/>
    </source>
</evidence>
<proteinExistence type="predicted"/>
<protein>
    <submittedName>
        <fullName evidence="1">Uncharacterized protein</fullName>
    </submittedName>
</protein>
<comment type="caution">
    <text evidence="1">The sequence shown here is derived from an EMBL/GenBank/DDBJ whole genome shotgun (WGS) entry which is preliminary data.</text>
</comment>
<sequence>MTGMNSLSPAIRPARTGAIAVTTLNSPASCTIRAIATRLSGGRDRHCCSLRLLIILRPSINPDGVRTVAGRG</sequence>
<reference evidence="1 2" key="1">
    <citation type="submission" date="2021-01" db="EMBL/GenBank/DDBJ databases">
        <title>Whole genome shotgun sequence of Actinoplanes durhamensis NBRC 14914.</title>
        <authorList>
            <person name="Komaki H."/>
            <person name="Tamura T."/>
        </authorList>
    </citation>
    <scope>NUCLEOTIDE SEQUENCE [LARGE SCALE GENOMIC DNA]</scope>
    <source>
        <strain evidence="1 2">NBRC 14914</strain>
    </source>
</reference>
<dbReference type="Proteomes" id="UP000637628">
    <property type="component" value="Unassembled WGS sequence"/>
</dbReference>
<dbReference type="EMBL" id="BOML01000064">
    <property type="protein sequence ID" value="GIE06494.1"/>
    <property type="molecule type" value="Genomic_DNA"/>
</dbReference>
<keyword evidence="2" id="KW-1185">Reference proteome</keyword>
<evidence type="ECO:0000313" key="1">
    <source>
        <dbReference type="EMBL" id="GIE06494.1"/>
    </source>
</evidence>
<organism evidence="1 2">
    <name type="scientific">Paractinoplanes durhamensis</name>
    <dbReference type="NCBI Taxonomy" id="113563"/>
    <lineage>
        <taxon>Bacteria</taxon>
        <taxon>Bacillati</taxon>
        <taxon>Actinomycetota</taxon>
        <taxon>Actinomycetes</taxon>
        <taxon>Micromonosporales</taxon>
        <taxon>Micromonosporaceae</taxon>
        <taxon>Paractinoplanes</taxon>
    </lineage>
</organism>